<sequence length="101" mass="10985">MHLTCDKVAIARRPSRLPSLRSIPSCCFRPALLPRHVGVGVQLHILRRPVLIEPSCWLSRNACLASAIAGVEFVRGEHDGGGGDRGVAYAFRPAEQRRAGC</sequence>
<dbReference type="AlphaFoldDB" id="A0A8X9A1N9"/>
<comment type="caution">
    <text evidence="1">The sequence shown here is derived from an EMBL/GenBank/DDBJ whole genome shotgun (WGS) entry which is preliminary data.</text>
</comment>
<proteinExistence type="predicted"/>
<evidence type="ECO:0000313" key="1">
    <source>
        <dbReference type="EMBL" id="KAG6424541.1"/>
    </source>
</evidence>
<name>A0A8X9A1N9_SALSN</name>
<accession>A0A8X9A1N9</accession>
<protein>
    <submittedName>
        <fullName evidence="1">Uncharacterized protein</fullName>
    </submittedName>
</protein>
<keyword evidence="2" id="KW-1185">Reference proteome</keyword>
<dbReference type="EMBL" id="PNBA02000005">
    <property type="protein sequence ID" value="KAG6424541.1"/>
    <property type="molecule type" value="Genomic_DNA"/>
</dbReference>
<reference evidence="1" key="2">
    <citation type="submission" date="2020-08" db="EMBL/GenBank/DDBJ databases">
        <title>Plant Genome Project.</title>
        <authorList>
            <person name="Zhang R.-G."/>
        </authorList>
    </citation>
    <scope>NUCLEOTIDE SEQUENCE</scope>
    <source>
        <strain evidence="1">Huo1</strain>
        <tissue evidence="1">Leaf</tissue>
    </source>
</reference>
<reference evidence="1" key="1">
    <citation type="submission" date="2018-01" db="EMBL/GenBank/DDBJ databases">
        <authorList>
            <person name="Mao J.F."/>
        </authorList>
    </citation>
    <scope>NUCLEOTIDE SEQUENCE</scope>
    <source>
        <strain evidence="1">Huo1</strain>
        <tissue evidence="1">Leaf</tissue>
    </source>
</reference>
<dbReference type="Proteomes" id="UP000298416">
    <property type="component" value="Unassembled WGS sequence"/>
</dbReference>
<organism evidence="1">
    <name type="scientific">Salvia splendens</name>
    <name type="common">Scarlet sage</name>
    <dbReference type="NCBI Taxonomy" id="180675"/>
    <lineage>
        <taxon>Eukaryota</taxon>
        <taxon>Viridiplantae</taxon>
        <taxon>Streptophyta</taxon>
        <taxon>Embryophyta</taxon>
        <taxon>Tracheophyta</taxon>
        <taxon>Spermatophyta</taxon>
        <taxon>Magnoliopsida</taxon>
        <taxon>eudicotyledons</taxon>
        <taxon>Gunneridae</taxon>
        <taxon>Pentapetalae</taxon>
        <taxon>asterids</taxon>
        <taxon>lamiids</taxon>
        <taxon>Lamiales</taxon>
        <taxon>Lamiaceae</taxon>
        <taxon>Nepetoideae</taxon>
        <taxon>Mentheae</taxon>
        <taxon>Salviinae</taxon>
        <taxon>Salvia</taxon>
        <taxon>Salvia subgen. Calosphace</taxon>
        <taxon>core Calosphace</taxon>
    </lineage>
</organism>
<evidence type="ECO:0000313" key="2">
    <source>
        <dbReference type="Proteomes" id="UP000298416"/>
    </source>
</evidence>
<gene>
    <name evidence="1" type="ORF">SASPL_114959</name>
</gene>